<dbReference type="AlphaFoldDB" id="A0A2H0YY06"/>
<evidence type="ECO:0000313" key="2">
    <source>
        <dbReference type="Proteomes" id="UP000228687"/>
    </source>
</evidence>
<evidence type="ECO:0000313" key="1">
    <source>
        <dbReference type="EMBL" id="PIS43374.1"/>
    </source>
</evidence>
<accession>A0A2H0YY06</accession>
<feature type="non-terminal residue" evidence="1">
    <location>
        <position position="1"/>
    </location>
</feature>
<gene>
    <name evidence="1" type="ORF">COT23_01670</name>
</gene>
<name>A0A2H0YY06_9BACT</name>
<organism evidence="1 2">
    <name type="scientific">Candidatus Kaiserbacteria bacterium CG08_land_8_20_14_0_20_50_21</name>
    <dbReference type="NCBI Taxonomy" id="1974604"/>
    <lineage>
        <taxon>Bacteria</taxon>
        <taxon>Candidatus Kaiseribacteriota</taxon>
    </lineage>
</organism>
<sequence length="265" mass="27926">AVGGGVAASTGAFFSDTETSTGNTFTAGALDLTIDNSSYGFDWNNPLIPIANTTGAWGPNAANSWALSDLTNQLFFSFADLKPGDYGEDTISLHVQNNAWACMNLKLTGTPENGVNGPETAVPDLTTGTNDGELQDYLSFIFWNDDGDNVLEPGEQVIKELSGLPGSIFTGNWLPIADAGSTPLKAGDKTYIGKGWCFGRIVETPVDRNPADNTPPVPGATGFTCDGSGNQNIAQTDGINVDVSFYSEQARNNDEFLCSSLNSQT</sequence>
<dbReference type="EMBL" id="PEXT01000033">
    <property type="protein sequence ID" value="PIS43374.1"/>
    <property type="molecule type" value="Genomic_DNA"/>
</dbReference>
<reference evidence="2" key="1">
    <citation type="submission" date="2017-09" db="EMBL/GenBank/DDBJ databases">
        <title>Depth-based differentiation of microbial function through sediment-hosted aquifers and enrichment of novel symbionts in the deep terrestrial subsurface.</title>
        <authorList>
            <person name="Probst A.J."/>
            <person name="Ladd B."/>
            <person name="Jarett J.K."/>
            <person name="Geller-Mcgrath D.E."/>
            <person name="Sieber C.M.K."/>
            <person name="Emerson J.B."/>
            <person name="Anantharaman K."/>
            <person name="Thomas B.C."/>
            <person name="Malmstrom R."/>
            <person name="Stieglmeier M."/>
            <person name="Klingl A."/>
            <person name="Woyke T."/>
            <person name="Ryan C.M."/>
            <person name="Banfield J.F."/>
        </authorList>
    </citation>
    <scope>NUCLEOTIDE SEQUENCE [LARGE SCALE GENOMIC DNA]</scope>
</reference>
<protein>
    <submittedName>
        <fullName evidence="1">Uncharacterized protein</fullName>
    </submittedName>
</protein>
<comment type="caution">
    <text evidence="1">The sequence shown here is derived from an EMBL/GenBank/DDBJ whole genome shotgun (WGS) entry which is preliminary data.</text>
</comment>
<proteinExistence type="predicted"/>
<dbReference type="Proteomes" id="UP000228687">
    <property type="component" value="Unassembled WGS sequence"/>
</dbReference>